<evidence type="ECO:0000313" key="4">
    <source>
        <dbReference type="Proteomes" id="UP000001940"/>
    </source>
</evidence>
<dbReference type="PIR" id="T20716">
    <property type="entry name" value="T20716"/>
</dbReference>
<organism evidence="3 4">
    <name type="scientific">Caenorhabditis elegans</name>
    <dbReference type="NCBI Taxonomy" id="6239"/>
    <lineage>
        <taxon>Eukaryota</taxon>
        <taxon>Metazoa</taxon>
        <taxon>Ecdysozoa</taxon>
        <taxon>Nematoda</taxon>
        <taxon>Chromadorea</taxon>
        <taxon>Rhabditida</taxon>
        <taxon>Rhabditina</taxon>
        <taxon>Rhabditomorpha</taxon>
        <taxon>Rhabditoidea</taxon>
        <taxon>Rhabditidae</taxon>
        <taxon>Peloderinae</taxon>
        <taxon>Caenorhabditis</taxon>
    </lineage>
</organism>
<dbReference type="SUPFAM" id="SSF56436">
    <property type="entry name" value="C-type lectin-like"/>
    <property type="match status" value="2"/>
</dbReference>
<evidence type="ECO:0000259" key="2">
    <source>
        <dbReference type="PROSITE" id="PS50041"/>
    </source>
</evidence>
<proteinExistence type="predicted"/>
<dbReference type="PANTHER" id="PTHR47753">
    <property type="entry name" value="C-TYPE LECTIN-RELATED"/>
    <property type="match status" value="1"/>
</dbReference>
<dbReference type="RefSeq" id="NP_497946.1">
    <property type="nucleotide sequence ID" value="NM_065545.2"/>
</dbReference>
<reference evidence="3 4" key="1">
    <citation type="journal article" date="1998" name="Science">
        <title>Genome sequence of the nematode C. elegans: a platform for investigating biology.</title>
        <authorList>
            <consortium name="The C. elegans sequencing consortium"/>
            <person name="Sulson J.E."/>
            <person name="Waterston R."/>
        </authorList>
    </citation>
    <scope>NUCLEOTIDE SEQUENCE [LARGE SCALE GENOMIC DNA]</scope>
    <source>
        <strain evidence="3 4">Bristol N2</strain>
    </source>
</reference>
<feature type="chain" id="PRO_5004187129" evidence="1">
    <location>
        <begin position="18"/>
        <end position="580"/>
    </location>
</feature>
<dbReference type="Pfam" id="PF00059">
    <property type="entry name" value="Lectin_C"/>
    <property type="match status" value="1"/>
</dbReference>
<dbReference type="SMR" id="Q19315"/>
<feature type="signal peptide" evidence="1">
    <location>
        <begin position="1"/>
        <end position="17"/>
    </location>
</feature>
<dbReference type="PhylomeDB" id="Q19315"/>
<dbReference type="STRING" id="6239.F10F2.8.1"/>
<protein>
    <submittedName>
        <fullName evidence="3">C-type lectin domain-containing protein</fullName>
    </submittedName>
</protein>
<dbReference type="GeneID" id="184311"/>
<dbReference type="KEGG" id="cel:CELE_F10F2.8"/>
<dbReference type="EMBL" id="BX284603">
    <property type="protein sequence ID" value="CAA84654.1"/>
    <property type="molecule type" value="Genomic_DNA"/>
</dbReference>
<dbReference type="Proteomes" id="UP000001940">
    <property type="component" value="Chromosome III"/>
</dbReference>
<keyword evidence="1" id="KW-0732">Signal</keyword>
<evidence type="ECO:0000256" key="1">
    <source>
        <dbReference type="SAM" id="SignalP"/>
    </source>
</evidence>
<dbReference type="InterPro" id="IPR016187">
    <property type="entry name" value="CTDL_fold"/>
</dbReference>
<dbReference type="CTD" id="184311"/>
<name>Q19315_CAEEL</name>
<dbReference type="WormBase" id="F10F2.8">
    <property type="protein sequence ID" value="CE00953"/>
    <property type="gene ID" value="WBGene00008660"/>
    <property type="gene designation" value="clec-153"/>
</dbReference>
<dbReference type="OrthoDB" id="441660at2759"/>
<gene>
    <name evidence="3 5" type="primary">clec-153</name>
    <name evidence="3" type="ORF">CELE_F10F2.8</name>
    <name evidence="5" type="ORF">F10F2.8</name>
</gene>
<dbReference type="Gene3D" id="3.10.100.10">
    <property type="entry name" value="Mannose-Binding Protein A, subunit A"/>
    <property type="match status" value="2"/>
</dbReference>
<dbReference type="PANTHER" id="PTHR47753:SF2">
    <property type="entry name" value="C-TYPE LECTIN DOMAIN-CONTAINING PROTEIN"/>
    <property type="match status" value="1"/>
</dbReference>
<dbReference type="PROSITE" id="PS50041">
    <property type="entry name" value="C_TYPE_LECTIN_2"/>
    <property type="match status" value="1"/>
</dbReference>
<dbReference type="Bgee" id="WBGene00008660">
    <property type="expression patterns" value="Expressed in adult organism and 1 other cell type or tissue"/>
</dbReference>
<dbReference type="CDD" id="cd00037">
    <property type="entry name" value="CLECT"/>
    <property type="match status" value="1"/>
</dbReference>
<dbReference type="HOGENOM" id="CLU_032076_1_1_1"/>
<dbReference type="OMA" id="RSECITN"/>
<dbReference type="AGR" id="WB:WBGene00008660"/>
<dbReference type="AlphaFoldDB" id="Q19315"/>
<dbReference type="PaxDb" id="6239-F10F2.8"/>
<dbReference type="UCSC" id="F10F2.8">
    <property type="organism name" value="c. elegans"/>
</dbReference>
<evidence type="ECO:0000313" key="5">
    <source>
        <dbReference type="WormBase" id="F10F2.8"/>
    </source>
</evidence>
<dbReference type="SMART" id="SM00034">
    <property type="entry name" value="CLECT"/>
    <property type="match status" value="1"/>
</dbReference>
<dbReference type="eggNOG" id="ENOG502R4S2">
    <property type="taxonomic scope" value="Eukaryota"/>
</dbReference>
<dbReference type="InterPro" id="IPR016186">
    <property type="entry name" value="C-type_lectin-like/link_sf"/>
</dbReference>
<dbReference type="InterPro" id="IPR001304">
    <property type="entry name" value="C-type_lectin-like"/>
</dbReference>
<dbReference type="InParanoid" id="Q19315"/>
<accession>Q19315</accession>
<keyword evidence="4" id="KW-1185">Reference proteome</keyword>
<sequence length="580" mass="66437">MRIKIFMIICLLHKTNAQLARDWSFQEMCNFWGGEKTYHARKDGFKSLEGDKCTFNFPKASNNQESAQQYCEDNVPYHINNAEASEYKTTCEAEATLICKSGWVQMFGRCYKITKTMMTRDKAEEHCKNQQDHTSTIAFMHREALPFRWNDYFTRVSRIWMDASKVITNDLIYDIEDGNVLLAFDGYKYNLPNVAIARVPKDETAMVLCEYTPPMTKSESNYLLRRYGEIYYPPLVTSESVYMSTTSSRIRDETDQFADNKYCTNVMRPIFRGLAARSAFPTKEFVDKLEKEAAIIRSATVSQSANQKGREESECVVNQKPIHQVFASGQGGKTLNVKIDQALWRKGEPKETCDAASWSSAIVLSRDGEKGLETMSDARYAPIYCEAILDKYEYGPCPAGFLQYDRTELGIRWCHKLYSELETTYDDAEKECLSLGAHVSGFSDLKEKDFMHDMIMASPIKNKTFNRVWIGAQRRPECNTLGVEGKTGGFDTDDSKPCARSRVFYWLHGVALNPPDFIEHWADPNEPNFLGDKEKCVVVMTGSEWTHWKFGINKKINDVSCGRRYPFFCGKEAPIVKVTK</sequence>
<evidence type="ECO:0000313" key="3">
    <source>
        <dbReference type="EMBL" id="CAA84654.1"/>
    </source>
</evidence>
<feature type="domain" description="C-type lectin" evidence="2">
    <location>
        <begin position="414"/>
        <end position="570"/>
    </location>
</feature>
<dbReference type="FunCoup" id="Q19315">
    <property type="interactions" value="1522"/>
</dbReference>